<dbReference type="OrthoDB" id="9771372at2"/>
<evidence type="ECO:0000256" key="1">
    <source>
        <dbReference type="ARBA" id="ARBA00022741"/>
    </source>
</evidence>
<dbReference type="CDD" id="cd00130">
    <property type="entry name" value="PAS"/>
    <property type="match status" value="1"/>
</dbReference>
<dbReference type="PROSITE" id="PS00676">
    <property type="entry name" value="SIGMA54_INTERACT_2"/>
    <property type="match status" value="1"/>
</dbReference>
<dbReference type="Pfam" id="PF25601">
    <property type="entry name" value="AAA_lid_14"/>
    <property type="match status" value="1"/>
</dbReference>
<dbReference type="Gene3D" id="1.10.10.60">
    <property type="entry name" value="Homeodomain-like"/>
    <property type="match status" value="1"/>
</dbReference>
<dbReference type="InterPro" id="IPR003593">
    <property type="entry name" value="AAA+_ATPase"/>
</dbReference>
<feature type="domain" description="Sigma-54 factor interaction" evidence="4">
    <location>
        <begin position="385"/>
        <end position="614"/>
    </location>
</feature>
<dbReference type="Pfam" id="PF00571">
    <property type="entry name" value="CBS"/>
    <property type="match status" value="1"/>
</dbReference>
<name>A0A1U9K8H0_9BACL</name>
<dbReference type="GO" id="GO:0006355">
    <property type="term" value="P:regulation of DNA-templated transcription"/>
    <property type="evidence" value="ECO:0007669"/>
    <property type="project" value="InterPro"/>
</dbReference>
<reference evidence="7 8" key="1">
    <citation type="journal article" date="2015" name="Int. J. Syst. Evol. Microbiol.">
        <title>Novibacillus thermophilus gen. nov., sp. nov., a Gram-staining-negative and moderately thermophilic member of the family Thermoactinomycetaceae.</title>
        <authorList>
            <person name="Yang G."/>
            <person name="Chen J."/>
            <person name="Zhou S."/>
        </authorList>
    </citation>
    <scope>NUCLEOTIDE SEQUENCE [LARGE SCALE GENOMIC DNA]</scope>
    <source>
        <strain evidence="7 8">SG-1</strain>
    </source>
</reference>
<proteinExistence type="predicted"/>
<dbReference type="InterPro" id="IPR013767">
    <property type="entry name" value="PAS_fold"/>
</dbReference>
<evidence type="ECO:0008006" key="9">
    <source>
        <dbReference type="Google" id="ProtNLM"/>
    </source>
</evidence>
<keyword evidence="2" id="KW-0067">ATP-binding</keyword>
<dbReference type="InterPro" id="IPR058031">
    <property type="entry name" value="AAA_lid_NorR"/>
</dbReference>
<dbReference type="CDD" id="cd00009">
    <property type="entry name" value="AAA"/>
    <property type="match status" value="1"/>
</dbReference>
<dbReference type="SMART" id="SM00382">
    <property type="entry name" value="AAA"/>
    <property type="match status" value="1"/>
</dbReference>
<dbReference type="InterPro" id="IPR046342">
    <property type="entry name" value="CBS_dom_sf"/>
</dbReference>
<dbReference type="Gene3D" id="3.40.50.300">
    <property type="entry name" value="P-loop containing nucleotide triphosphate hydrolases"/>
    <property type="match status" value="1"/>
</dbReference>
<dbReference type="PANTHER" id="PTHR32071">
    <property type="entry name" value="TRANSCRIPTIONAL REGULATORY PROTEIN"/>
    <property type="match status" value="1"/>
</dbReference>
<dbReference type="InterPro" id="IPR000644">
    <property type="entry name" value="CBS_dom"/>
</dbReference>
<feature type="domain" description="PAS" evidence="5">
    <location>
        <begin position="125"/>
        <end position="179"/>
    </location>
</feature>
<dbReference type="AlphaFoldDB" id="A0A1U9K8H0"/>
<dbReference type="RefSeq" id="WP_077720183.1">
    <property type="nucleotide sequence ID" value="NZ_CP019699.1"/>
</dbReference>
<dbReference type="Pfam" id="PF00158">
    <property type="entry name" value="Sigma54_activat"/>
    <property type="match status" value="1"/>
</dbReference>
<dbReference type="SUPFAM" id="SSF46689">
    <property type="entry name" value="Homeodomain-like"/>
    <property type="match status" value="1"/>
</dbReference>
<dbReference type="PROSITE" id="PS50045">
    <property type="entry name" value="SIGMA54_INTERACT_4"/>
    <property type="match status" value="1"/>
</dbReference>
<evidence type="ECO:0000313" key="8">
    <source>
        <dbReference type="Proteomes" id="UP000188603"/>
    </source>
</evidence>
<evidence type="ECO:0000259" key="5">
    <source>
        <dbReference type="PROSITE" id="PS50112"/>
    </source>
</evidence>
<accession>A0A1U9K8H0</accession>
<dbReference type="CDD" id="cd02205">
    <property type="entry name" value="CBS_pair_SF"/>
    <property type="match status" value="1"/>
</dbReference>
<evidence type="ECO:0000256" key="3">
    <source>
        <dbReference type="PROSITE-ProRule" id="PRU00703"/>
    </source>
</evidence>
<dbReference type="KEGG" id="ntr:B0W44_11670"/>
<dbReference type="SUPFAM" id="SSF55785">
    <property type="entry name" value="PYP-like sensor domain (PAS domain)"/>
    <property type="match status" value="2"/>
</dbReference>
<dbReference type="STRING" id="1471761.B0W44_11670"/>
<evidence type="ECO:0000313" key="7">
    <source>
        <dbReference type="EMBL" id="AQS56321.1"/>
    </source>
</evidence>
<dbReference type="InterPro" id="IPR025662">
    <property type="entry name" value="Sigma_54_int_dom_ATP-bd_1"/>
</dbReference>
<dbReference type="Proteomes" id="UP000188603">
    <property type="component" value="Chromosome"/>
</dbReference>
<organism evidence="7 8">
    <name type="scientific">Novibacillus thermophilus</name>
    <dbReference type="NCBI Taxonomy" id="1471761"/>
    <lineage>
        <taxon>Bacteria</taxon>
        <taxon>Bacillati</taxon>
        <taxon>Bacillota</taxon>
        <taxon>Bacilli</taxon>
        <taxon>Bacillales</taxon>
        <taxon>Thermoactinomycetaceae</taxon>
        <taxon>Novibacillus</taxon>
    </lineage>
</organism>
<dbReference type="PROSITE" id="PS50112">
    <property type="entry name" value="PAS"/>
    <property type="match status" value="1"/>
</dbReference>
<dbReference type="SUPFAM" id="SSF54631">
    <property type="entry name" value="CBS-domain pair"/>
    <property type="match status" value="1"/>
</dbReference>
<dbReference type="Pfam" id="PF13426">
    <property type="entry name" value="PAS_9"/>
    <property type="match status" value="1"/>
</dbReference>
<evidence type="ECO:0000259" key="4">
    <source>
        <dbReference type="PROSITE" id="PS50045"/>
    </source>
</evidence>
<dbReference type="GO" id="GO:0005524">
    <property type="term" value="F:ATP binding"/>
    <property type="evidence" value="ECO:0007669"/>
    <property type="project" value="UniProtKB-KW"/>
</dbReference>
<dbReference type="InterPro" id="IPR009057">
    <property type="entry name" value="Homeodomain-like_sf"/>
</dbReference>
<dbReference type="Pfam" id="PF00989">
    <property type="entry name" value="PAS"/>
    <property type="match status" value="1"/>
</dbReference>
<sequence length="703" mass="79158">MKRFVKDVMIEISLTFTENISLGEAWAIMRERHLPGVPYVSREQSVEGIVSVENVTRDLLASGDHSQSVKHSVDRRCRYLEPSQHISDVWNKIYAYNIVLDNSQVVGIVREIDVLREYAREAEYRLKELDAVFEFAHNGIVAIDEYGTITSFNPAAEKISKVPKEEAVGKYISDVLKPKGLLEVVRSGKPRLGEKYKVGRRWYITNRTPIVQGGMIKGGVAVFQDISEIEEMSNQLEEVTHMNQELEAILQSSYDGVLVMGAGGDIIRANRSFLNMMHMHGAELEGMTLETVMQQKGFSTSFADLIQLKSTVTTIEKNEHTGEVLGISLTPFDNGISSGDDVRYVVNVRNLSELTELREALIKTRLLTEQYKEKLKPEKQNKGGLVAESKEMQNVLELAYRVANVDSTVLILGESGVGKEELAQYVHQNSPRADGSLVKINCGAIPDHLLESELFGYEPGAFTGAHKNGKPGLLEIAHNGTVLLDEVADLPLQLQVKLLRFLQDGVVTRVGGVKGKKVDVRIIAATNKDIQQLVEKGEFREDLYFRLNVVPITIPPLRKRRADILPLVHVFCRQFCEKYGLNKSFSPEALKKLLHYHWPGNVREMMNIIERCMITTKGNVIDVEQLPTDLFADRRAEDLVNVKGLLPLRKARSIVEKQLIDEAIRMFGTTYKAAEVLEVDQSTIVRKMKKMSEREGERSAKRM</sequence>
<dbReference type="InterPro" id="IPR000014">
    <property type="entry name" value="PAS"/>
</dbReference>
<dbReference type="PROSITE" id="PS00675">
    <property type="entry name" value="SIGMA54_INTERACT_1"/>
    <property type="match status" value="1"/>
</dbReference>
<dbReference type="PROSITE" id="PS51371">
    <property type="entry name" value="CBS"/>
    <property type="match status" value="1"/>
</dbReference>
<dbReference type="InterPro" id="IPR035965">
    <property type="entry name" value="PAS-like_dom_sf"/>
</dbReference>
<dbReference type="SUPFAM" id="SSF52540">
    <property type="entry name" value="P-loop containing nucleoside triphosphate hydrolases"/>
    <property type="match status" value="1"/>
</dbReference>
<dbReference type="EMBL" id="CP019699">
    <property type="protein sequence ID" value="AQS56321.1"/>
    <property type="molecule type" value="Genomic_DNA"/>
</dbReference>
<evidence type="ECO:0000256" key="2">
    <source>
        <dbReference type="ARBA" id="ARBA00022840"/>
    </source>
</evidence>
<evidence type="ECO:0000259" key="6">
    <source>
        <dbReference type="PROSITE" id="PS51371"/>
    </source>
</evidence>
<protein>
    <recommendedName>
        <fullName evidence="9">Transcriptional regulatory protein TyrR</fullName>
    </recommendedName>
</protein>
<dbReference type="InterPro" id="IPR025943">
    <property type="entry name" value="Sigma_54_int_dom_ATP-bd_2"/>
</dbReference>
<keyword evidence="3" id="KW-0129">CBS domain</keyword>
<dbReference type="InterPro" id="IPR002078">
    <property type="entry name" value="Sigma_54_int"/>
</dbReference>
<dbReference type="PANTHER" id="PTHR32071:SF57">
    <property type="entry name" value="C4-DICARBOXYLATE TRANSPORT TRANSCRIPTIONAL REGULATORY PROTEIN DCTD"/>
    <property type="match status" value="1"/>
</dbReference>
<dbReference type="SMART" id="SM00091">
    <property type="entry name" value="PAS"/>
    <property type="match status" value="2"/>
</dbReference>
<gene>
    <name evidence="7" type="ORF">B0W44_11670</name>
</gene>
<keyword evidence="8" id="KW-1185">Reference proteome</keyword>
<dbReference type="InterPro" id="IPR027417">
    <property type="entry name" value="P-loop_NTPase"/>
</dbReference>
<feature type="domain" description="CBS" evidence="6">
    <location>
        <begin position="9"/>
        <end position="68"/>
    </location>
</feature>
<dbReference type="FunFam" id="3.40.50.300:FF:000006">
    <property type="entry name" value="DNA-binding transcriptional regulator NtrC"/>
    <property type="match status" value="1"/>
</dbReference>
<dbReference type="Gene3D" id="3.30.450.20">
    <property type="entry name" value="PAS domain"/>
    <property type="match status" value="2"/>
</dbReference>
<keyword evidence="1" id="KW-0547">Nucleotide-binding</keyword>
<dbReference type="Gene3D" id="3.10.580.10">
    <property type="entry name" value="CBS-domain"/>
    <property type="match status" value="1"/>
</dbReference>
<dbReference type="NCBIfam" id="TIGR00229">
    <property type="entry name" value="sensory_box"/>
    <property type="match status" value="1"/>
</dbReference>
<dbReference type="Gene3D" id="1.10.8.60">
    <property type="match status" value="1"/>
</dbReference>